<protein>
    <recommendedName>
        <fullName evidence="10">DNA primase</fullName>
        <ecNumber evidence="10">2.7.7.-</ecNumber>
    </recommendedName>
</protein>
<keyword evidence="5" id="KW-0548">Nucleotidyltransferase</keyword>
<dbReference type="GO" id="GO:0006269">
    <property type="term" value="P:DNA replication, synthesis of primer"/>
    <property type="evidence" value="ECO:0007669"/>
    <property type="project" value="UniProtKB-KW"/>
</dbReference>
<dbReference type="OrthoDB" id="19606at2759"/>
<dbReference type="EC" id="2.7.7.-" evidence="10"/>
<evidence type="ECO:0000256" key="5">
    <source>
        <dbReference type="ARBA" id="ARBA00022695"/>
    </source>
</evidence>
<dbReference type="SUPFAM" id="SSF56747">
    <property type="entry name" value="Prim-pol domain"/>
    <property type="match status" value="1"/>
</dbReference>
<evidence type="ECO:0000256" key="3">
    <source>
        <dbReference type="ARBA" id="ARBA00022515"/>
    </source>
</evidence>
<evidence type="ECO:0000256" key="6">
    <source>
        <dbReference type="ARBA" id="ARBA00022705"/>
    </source>
</evidence>
<evidence type="ECO:0000313" key="11">
    <source>
        <dbReference type="EMBL" id="RSH76986.1"/>
    </source>
</evidence>
<accession>A0A427XDR0</accession>
<keyword evidence="9" id="KW-0804">Transcription</keyword>
<dbReference type="RefSeq" id="XP_028472133.1">
    <property type="nucleotide sequence ID" value="XM_028619560.1"/>
</dbReference>
<dbReference type="PANTHER" id="PTHR10536">
    <property type="entry name" value="DNA PRIMASE SMALL SUBUNIT"/>
    <property type="match status" value="1"/>
</dbReference>
<comment type="caution">
    <text evidence="11">The sequence shown here is derived from an EMBL/GenBank/DDBJ whole genome shotgun (WGS) entry which is preliminary data.</text>
</comment>
<evidence type="ECO:0000256" key="7">
    <source>
        <dbReference type="ARBA" id="ARBA00022723"/>
    </source>
</evidence>
<name>A0A427XDR0_9TREE</name>
<evidence type="ECO:0000256" key="1">
    <source>
        <dbReference type="ARBA" id="ARBA00009762"/>
    </source>
</evidence>
<keyword evidence="7" id="KW-0479">Metal-binding</keyword>
<dbReference type="EMBL" id="RSCE01000019">
    <property type="protein sequence ID" value="RSH76986.1"/>
    <property type="molecule type" value="Genomic_DNA"/>
</dbReference>
<keyword evidence="8" id="KW-0862">Zinc</keyword>
<evidence type="ECO:0000256" key="10">
    <source>
        <dbReference type="RuleBase" id="RU003514"/>
    </source>
</evidence>
<dbReference type="AlphaFoldDB" id="A0A427XDR0"/>
<keyword evidence="3 10" id="KW-0639">Primosome</keyword>
<keyword evidence="4 10" id="KW-0808">Transferase</keyword>
<dbReference type="FunFam" id="3.90.920.10:FF:000003">
    <property type="entry name" value="DNA primase"/>
    <property type="match status" value="1"/>
</dbReference>
<dbReference type="Gene3D" id="3.90.920.10">
    <property type="entry name" value="DNA primase, PRIM domain"/>
    <property type="match status" value="1"/>
</dbReference>
<dbReference type="GeneID" id="39588468"/>
<dbReference type="NCBIfam" id="TIGR00335">
    <property type="entry name" value="primase_sml"/>
    <property type="match status" value="1"/>
</dbReference>
<evidence type="ECO:0000256" key="2">
    <source>
        <dbReference type="ARBA" id="ARBA00022478"/>
    </source>
</evidence>
<organism evidence="11 12">
    <name type="scientific">Apiotrichum porosum</name>
    <dbReference type="NCBI Taxonomy" id="105984"/>
    <lineage>
        <taxon>Eukaryota</taxon>
        <taxon>Fungi</taxon>
        <taxon>Dikarya</taxon>
        <taxon>Basidiomycota</taxon>
        <taxon>Agaricomycotina</taxon>
        <taxon>Tremellomycetes</taxon>
        <taxon>Trichosporonales</taxon>
        <taxon>Trichosporonaceae</taxon>
        <taxon>Apiotrichum</taxon>
    </lineage>
</organism>
<evidence type="ECO:0000256" key="8">
    <source>
        <dbReference type="ARBA" id="ARBA00022833"/>
    </source>
</evidence>
<evidence type="ECO:0000256" key="9">
    <source>
        <dbReference type="ARBA" id="ARBA00023163"/>
    </source>
</evidence>
<dbReference type="GO" id="GO:0003899">
    <property type="term" value="F:DNA-directed RNA polymerase activity"/>
    <property type="evidence" value="ECO:0007669"/>
    <property type="project" value="InterPro"/>
</dbReference>
<dbReference type="InterPro" id="IPR002755">
    <property type="entry name" value="DNA_primase_S"/>
</dbReference>
<keyword evidence="6 10" id="KW-0235">DNA replication</keyword>
<sequence>MAISAKEQGMAYDPSSPQVMNAFYRRLFPYKALFKWLNQADVPGKLWTHREFAFTIENDVYIRYNSFNTAYDFQKEVLRLNPSRFEIGPQYSARPRDRKTLPAGALQPQRRELVFDIDMTDYDEVRTCCSDKKICKRCWGFIAAAVKVLDNALRNTFGFKHLLWVYSGRRGIHCWISDTLAIDLTDDQRRALVTFLEVIKGSKEQVKKVNVRNGKDDGELHPALEDALDDLRTEFSRLILRDQECFQSDQGWQTLLALLPANREVTESLRKLWESSPDRSSEDKWVDIVGMIKTYKTSNPTLYRKYEKYMQDIVLQYTYPRIDAEVSKHRNHLLKSPFCVHPGTGRVCIPIDPDRAHEFDPEAVPHVGELLVELDNAPAADSGGKIPEDYERTSLKPYVEMLERHAKAIMADVRGARRPVKEETMEF</sequence>
<dbReference type="GO" id="GO:0005658">
    <property type="term" value="C:alpha DNA polymerase:primase complex"/>
    <property type="evidence" value="ECO:0007669"/>
    <property type="project" value="UniProtKB-ARBA"/>
</dbReference>
<comment type="similarity">
    <text evidence="1 10">Belongs to the eukaryotic-type primase small subunit family.</text>
</comment>
<gene>
    <name evidence="11" type="ORF">EHS24_003925</name>
</gene>
<reference evidence="11 12" key="1">
    <citation type="submission" date="2018-11" db="EMBL/GenBank/DDBJ databases">
        <title>Genome sequence of Apiotrichum porosum DSM 27194.</title>
        <authorList>
            <person name="Aliyu H."/>
            <person name="Gorte O."/>
            <person name="Ochsenreither K."/>
        </authorList>
    </citation>
    <scope>NUCLEOTIDE SEQUENCE [LARGE SCALE GENOMIC DNA]</scope>
    <source>
        <strain evidence="11 12">DSM 27194</strain>
    </source>
</reference>
<dbReference type="STRING" id="105984.A0A427XDR0"/>
<evidence type="ECO:0000256" key="4">
    <source>
        <dbReference type="ARBA" id="ARBA00022679"/>
    </source>
</evidence>
<dbReference type="Proteomes" id="UP000279236">
    <property type="component" value="Unassembled WGS sequence"/>
</dbReference>
<proteinExistence type="inferred from homology"/>
<dbReference type="InterPro" id="IPR014052">
    <property type="entry name" value="DNA_primase_ssu_euk/arc"/>
</dbReference>
<dbReference type="GO" id="GO:0046872">
    <property type="term" value="F:metal ion binding"/>
    <property type="evidence" value="ECO:0007669"/>
    <property type="project" value="UniProtKB-KW"/>
</dbReference>
<keyword evidence="2 10" id="KW-0240">DNA-directed RNA polymerase</keyword>
<evidence type="ECO:0000313" key="12">
    <source>
        <dbReference type="Proteomes" id="UP000279236"/>
    </source>
</evidence>
<dbReference type="Pfam" id="PF01896">
    <property type="entry name" value="DNA_primase_S"/>
    <property type="match status" value="1"/>
</dbReference>
<dbReference type="CDD" id="cd04860">
    <property type="entry name" value="AE_Prim_S"/>
    <property type="match status" value="1"/>
</dbReference>
<keyword evidence="12" id="KW-1185">Reference proteome</keyword>